<dbReference type="NCBIfam" id="NF003717">
    <property type="entry name" value="PRK05327.1"/>
    <property type="match status" value="1"/>
</dbReference>
<keyword evidence="4 7" id="KW-0689">Ribosomal protein</keyword>
<feature type="region of interest" description="Disordered" evidence="9">
    <location>
        <begin position="1"/>
        <end position="50"/>
    </location>
</feature>
<dbReference type="InterPro" id="IPR022801">
    <property type="entry name" value="Ribosomal_uS4"/>
</dbReference>
<reference evidence="12 13" key="1">
    <citation type="submission" date="2017-09" db="EMBL/GenBank/DDBJ databases">
        <title>Depth-based differentiation of microbial function through sediment-hosted aquifers and enrichment of novel symbionts in the deep terrestrial subsurface.</title>
        <authorList>
            <person name="Probst A.J."/>
            <person name="Ladd B."/>
            <person name="Jarett J.K."/>
            <person name="Geller-Mcgrath D.E."/>
            <person name="Sieber C.M."/>
            <person name="Emerson J.B."/>
            <person name="Anantharaman K."/>
            <person name="Thomas B.C."/>
            <person name="Malmstrom R."/>
            <person name="Stieglmeier M."/>
            <person name="Klingl A."/>
            <person name="Woyke T."/>
            <person name="Ryan C.M."/>
            <person name="Banfield J.F."/>
        </authorList>
    </citation>
    <scope>NUCLEOTIDE SEQUENCE [LARGE SCALE GENOMIC DNA]</scope>
    <source>
        <strain evidence="12">CG11_big_fil_rev_8_21_14_0_20_35_14</strain>
    </source>
</reference>
<dbReference type="InterPro" id="IPR036986">
    <property type="entry name" value="S4_RNA-bd_sf"/>
</dbReference>
<evidence type="ECO:0000256" key="6">
    <source>
        <dbReference type="ARBA" id="ARBA00035254"/>
    </source>
</evidence>
<dbReference type="GO" id="GO:0003735">
    <property type="term" value="F:structural constituent of ribosome"/>
    <property type="evidence" value="ECO:0007669"/>
    <property type="project" value="InterPro"/>
</dbReference>
<dbReference type="NCBIfam" id="TIGR01017">
    <property type="entry name" value="rpsD_bact"/>
    <property type="match status" value="1"/>
</dbReference>
<evidence type="ECO:0000256" key="1">
    <source>
        <dbReference type="ARBA" id="ARBA00007465"/>
    </source>
</evidence>
<evidence type="ECO:0000259" key="10">
    <source>
        <dbReference type="SMART" id="SM00363"/>
    </source>
</evidence>
<sequence length="205" mass="23486">MRGPKEKIERALGERLGLKAERSLSPKSAMVKRPYKPGQHGNSKKRSNISDFGLQLKEKQKFKVIYGLKEKQLKEIFAKAIKSKEVTRDKVFEILERRLDNAVFRLGLAGSRNISRQMVLHGHVSVNTKKVTYPAFEVSVNDIISISSNSRELTRFANLKEKLKKQNSPFWLLLDSEKLEGKIVSLPKEVDVPFDVNLVVEYYSK</sequence>
<dbReference type="EMBL" id="PCWO01000032">
    <property type="protein sequence ID" value="PIR04829.1"/>
    <property type="molecule type" value="Genomic_DNA"/>
</dbReference>
<evidence type="ECO:0000256" key="9">
    <source>
        <dbReference type="SAM" id="MobiDB-lite"/>
    </source>
</evidence>
<evidence type="ECO:0000256" key="2">
    <source>
        <dbReference type="ARBA" id="ARBA00022730"/>
    </source>
</evidence>
<dbReference type="GO" id="GO:0019843">
    <property type="term" value="F:rRNA binding"/>
    <property type="evidence" value="ECO:0007669"/>
    <property type="project" value="UniProtKB-UniRule"/>
</dbReference>
<gene>
    <name evidence="7" type="primary">rpsD</name>
    <name evidence="12" type="ORF">COV57_02250</name>
</gene>
<evidence type="ECO:0000313" key="13">
    <source>
        <dbReference type="Proteomes" id="UP000229893"/>
    </source>
</evidence>
<protein>
    <recommendedName>
        <fullName evidence="6 7">Small ribosomal subunit protein uS4</fullName>
    </recommendedName>
</protein>
<feature type="compositionally biased region" description="Basic and acidic residues" evidence="9">
    <location>
        <begin position="1"/>
        <end position="24"/>
    </location>
</feature>
<dbReference type="Gene3D" id="1.10.1050.10">
    <property type="entry name" value="Ribosomal Protein S4 Delta 41, Chain A, domain 1"/>
    <property type="match status" value="1"/>
</dbReference>
<dbReference type="PROSITE" id="PS00632">
    <property type="entry name" value="RIBOSOMAL_S4"/>
    <property type="match status" value="1"/>
</dbReference>
<comment type="function">
    <text evidence="7">With S5 and S12 plays an important role in translational accuracy.</text>
</comment>
<evidence type="ECO:0000256" key="3">
    <source>
        <dbReference type="ARBA" id="ARBA00022884"/>
    </source>
</evidence>
<dbReference type="SMART" id="SM01390">
    <property type="entry name" value="Ribosomal_S4"/>
    <property type="match status" value="1"/>
</dbReference>
<dbReference type="AlphaFoldDB" id="A0A2H0N7F7"/>
<dbReference type="FunFam" id="3.10.290.10:FF:000001">
    <property type="entry name" value="30S ribosomal protein S4"/>
    <property type="match status" value="1"/>
</dbReference>
<dbReference type="InterPro" id="IPR018079">
    <property type="entry name" value="Ribosomal_uS4_CS"/>
</dbReference>
<dbReference type="GO" id="GO:0015935">
    <property type="term" value="C:small ribosomal subunit"/>
    <property type="evidence" value="ECO:0007669"/>
    <property type="project" value="InterPro"/>
</dbReference>
<dbReference type="InterPro" id="IPR002942">
    <property type="entry name" value="S4_RNA-bd"/>
</dbReference>
<name>A0A2H0N7F7_9BACT</name>
<keyword evidence="3 7" id="KW-0694">RNA-binding</keyword>
<dbReference type="CDD" id="cd00165">
    <property type="entry name" value="S4"/>
    <property type="match status" value="1"/>
</dbReference>
<organism evidence="12 13">
    <name type="scientific">Candidatus Liptonbacteria bacterium CG11_big_fil_rev_8_21_14_0_20_35_14</name>
    <dbReference type="NCBI Taxonomy" id="1974634"/>
    <lineage>
        <taxon>Bacteria</taxon>
        <taxon>Candidatus Liptoniibacteriota</taxon>
    </lineage>
</organism>
<dbReference type="Pfam" id="PF00163">
    <property type="entry name" value="Ribosomal_S4"/>
    <property type="match status" value="1"/>
</dbReference>
<dbReference type="SUPFAM" id="SSF55174">
    <property type="entry name" value="Alpha-L RNA-binding motif"/>
    <property type="match status" value="1"/>
</dbReference>
<dbReference type="HAMAP" id="MF_01306_B">
    <property type="entry name" value="Ribosomal_uS4_B"/>
    <property type="match status" value="1"/>
</dbReference>
<keyword evidence="5 7" id="KW-0687">Ribonucleoprotein</keyword>
<comment type="function">
    <text evidence="7">One of the primary rRNA binding proteins, it binds directly to 16S rRNA where it nucleates assembly of the body of the 30S subunit.</text>
</comment>
<dbReference type="SMART" id="SM00363">
    <property type="entry name" value="S4"/>
    <property type="match status" value="1"/>
</dbReference>
<dbReference type="PANTHER" id="PTHR11831:SF4">
    <property type="entry name" value="SMALL RIBOSOMAL SUBUNIT PROTEIN US4M"/>
    <property type="match status" value="1"/>
</dbReference>
<keyword evidence="2 7" id="KW-0699">rRNA-binding</keyword>
<proteinExistence type="inferred from homology"/>
<evidence type="ECO:0000259" key="11">
    <source>
        <dbReference type="SMART" id="SM01390"/>
    </source>
</evidence>
<dbReference type="GO" id="GO:0006412">
    <property type="term" value="P:translation"/>
    <property type="evidence" value="ECO:0007669"/>
    <property type="project" value="UniProtKB-UniRule"/>
</dbReference>
<dbReference type="PROSITE" id="PS50889">
    <property type="entry name" value="S4"/>
    <property type="match status" value="1"/>
</dbReference>
<evidence type="ECO:0000256" key="7">
    <source>
        <dbReference type="HAMAP-Rule" id="MF_01306"/>
    </source>
</evidence>
<dbReference type="PANTHER" id="PTHR11831">
    <property type="entry name" value="30S 40S RIBOSOMAL PROTEIN"/>
    <property type="match status" value="1"/>
</dbReference>
<comment type="caution">
    <text evidence="12">The sequence shown here is derived from an EMBL/GenBank/DDBJ whole genome shotgun (WGS) entry which is preliminary data.</text>
</comment>
<dbReference type="InterPro" id="IPR005709">
    <property type="entry name" value="Ribosomal_uS4_bac-type"/>
</dbReference>
<evidence type="ECO:0000256" key="4">
    <source>
        <dbReference type="ARBA" id="ARBA00022980"/>
    </source>
</evidence>
<feature type="domain" description="Small ribosomal subunit protein uS4 N-terminal" evidence="11">
    <location>
        <begin position="1"/>
        <end position="96"/>
    </location>
</feature>
<dbReference type="InterPro" id="IPR001912">
    <property type="entry name" value="Ribosomal_uS4_N"/>
</dbReference>
<dbReference type="Pfam" id="PF01479">
    <property type="entry name" value="S4"/>
    <property type="match status" value="1"/>
</dbReference>
<feature type="domain" description="RNA-binding S4" evidence="10">
    <location>
        <begin position="97"/>
        <end position="161"/>
    </location>
</feature>
<accession>A0A2H0N7F7</accession>
<dbReference type="Proteomes" id="UP000229893">
    <property type="component" value="Unassembled WGS sequence"/>
</dbReference>
<comment type="subunit">
    <text evidence="7">Part of the 30S ribosomal subunit. Contacts protein S5. The interaction surface between S4 and S5 is involved in control of translational fidelity.</text>
</comment>
<comment type="similarity">
    <text evidence="1 7 8">Belongs to the universal ribosomal protein uS4 family.</text>
</comment>
<evidence type="ECO:0000256" key="5">
    <source>
        <dbReference type="ARBA" id="ARBA00023274"/>
    </source>
</evidence>
<dbReference type="GO" id="GO:0042274">
    <property type="term" value="P:ribosomal small subunit biogenesis"/>
    <property type="evidence" value="ECO:0007669"/>
    <property type="project" value="TreeGrafter"/>
</dbReference>
<dbReference type="Gene3D" id="3.10.290.10">
    <property type="entry name" value="RNA-binding S4 domain"/>
    <property type="match status" value="1"/>
</dbReference>
<evidence type="ECO:0000313" key="12">
    <source>
        <dbReference type="EMBL" id="PIR04829.1"/>
    </source>
</evidence>
<evidence type="ECO:0000256" key="8">
    <source>
        <dbReference type="RuleBase" id="RU003699"/>
    </source>
</evidence>